<dbReference type="RefSeq" id="WP_023054876.1">
    <property type="nucleotide sequence ID" value="NZ_JAUSTN010000010.1"/>
</dbReference>
<feature type="transmembrane region" description="Helical" evidence="1">
    <location>
        <begin position="6"/>
        <end position="23"/>
    </location>
</feature>
<keyword evidence="1" id="KW-0472">Membrane</keyword>
<evidence type="ECO:0000256" key="1">
    <source>
        <dbReference type="SAM" id="Phobius"/>
    </source>
</evidence>
<dbReference type="EMBL" id="JAUSTN010000010">
    <property type="protein sequence ID" value="MDQ0275635.1"/>
    <property type="molecule type" value="Genomic_DNA"/>
</dbReference>
<evidence type="ECO:0000313" key="2">
    <source>
        <dbReference type="EMBL" id="MDQ0275635.1"/>
    </source>
</evidence>
<gene>
    <name evidence="2" type="ORF">J2S72_001665</name>
</gene>
<reference evidence="2 3" key="1">
    <citation type="submission" date="2023-07" db="EMBL/GenBank/DDBJ databases">
        <title>Genomic Encyclopedia of Type Strains, Phase IV (KMG-IV): sequencing the most valuable type-strain genomes for metagenomic binning, comparative biology and taxonomic classification.</title>
        <authorList>
            <person name="Goeker M."/>
        </authorList>
    </citation>
    <scope>NUCLEOTIDE SEQUENCE [LARGE SCALE GENOMIC DNA]</scope>
    <source>
        <strain evidence="2 3">DSM 22616</strain>
    </source>
</reference>
<keyword evidence="1" id="KW-0812">Transmembrane</keyword>
<comment type="caution">
    <text evidence="2">The sequence shown here is derived from an EMBL/GenBank/DDBJ whole genome shotgun (WGS) entry which is preliminary data.</text>
</comment>
<accession>A0ABU0AWI5</accession>
<name>A0ABU0AWI5_9FIRM</name>
<feature type="transmembrane region" description="Helical" evidence="1">
    <location>
        <begin position="30"/>
        <end position="47"/>
    </location>
</feature>
<dbReference type="Proteomes" id="UP001236559">
    <property type="component" value="Unassembled WGS sequence"/>
</dbReference>
<dbReference type="InterPro" id="IPR010001">
    <property type="entry name" value="BofA"/>
</dbReference>
<evidence type="ECO:0000313" key="3">
    <source>
        <dbReference type="Proteomes" id="UP001236559"/>
    </source>
</evidence>
<feature type="transmembrane region" description="Helical" evidence="1">
    <location>
        <begin position="59"/>
        <end position="78"/>
    </location>
</feature>
<protein>
    <submittedName>
        <fullName evidence="2">Inhibitor of the pro-sigma K processing machinery</fullName>
    </submittedName>
</protein>
<organism evidence="2 3">
    <name type="scientific">Peptoniphilus koenoeneniae</name>
    <dbReference type="NCBI Taxonomy" id="507751"/>
    <lineage>
        <taxon>Bacteria</taxon>
        <taxon>Bacillati</taxon>
        <taxon>Bacillota</taxon>
        <taxon>Tissierellia</taxon>
        <taxon>Tissierellales</taxon>
        <taxon>Peptoniphilaceae</taxon>
        <taxon>Peptoniphilus</taxon>
    </lineage>
</organism>
<dbReference type="Pfam" id="PF07441">
    <property type="entry name" value="BofA"/>
    <property type="match status" value="1"/>
</dbReference>
<keyword evidence="1" id="KW-1133">Transmembrane helix</keyword>
<sequence>MTLSYFIGGAIAIFFAIMIFKSIKAVIKIILNTLAGGLVIYILNIFLSQTQFEIIINPIHAFIVGALGLPGIIILYLLKLLR</sequence>
<proteinExistence type="predicted"/>
<keyword evidence="3" id="KW-1185">Reference proteome</keyword>